<dbReference type="AlphaFoldDB" id="A0A4S8LY59"/>
<name>A0A4S8LY59_DENBC</name>
<sequence>MPWHSSIEKQFRLVDRNTTDESEYYGPYNTLLTYLFPFDEDYQISPQYKGPVFPGSIDFTTLFIVKVEKHPVFFIEIKPYPHLKNIGTRAAADIQMRESIEHLIGNLQIPTLYGLSCMGTRFAVYEYTAETRILEPEAIPRDRRLINDVAPETRWEYEMLETSGETRMKEIVQAVKAMCQALSNHQYHFTSHIALC</sequence>
<protein>
    <recommendedName>
        <fullName evidence="3">Fungal-type protein kinase domain-containing protein</fullName>
    </recommendedName>
</protein>
<accession>A0A4S8LY59</accession>
<dbReference type="Proteomes" id="UP000297245">
    <property type="component" value="Unassembled WGS sequence"/>
</dbReference>
<evidence type="ECO:0000313" key="2">
    <source>
        <dbReference type="Proteomes" id="UP000297245"/>
    </source>
</evidence>
<organism evidence="1 2">
    <name type="scientific">Dendrothele bispora (strain CBS 962.96)</name>
    <dbReference type="NCBI Taxonomy" id="1314807"/>
    <lineage>
        <taxon>Eukaryota</taxon>
        <taxon>Fungi</taxon>
        <taxon>Dikarya</taxon>
        <taxon>Basidiomycota</taxon>
        <taxon>Agaricomycotina</taxon>
        <taxon>Agaricomycetes</taxon>
        <taxon>Agaricomycetidae</taxon>
        <taxon>Agaricales</taxon>
        <taxon>Agaricales incertae sedis</taxon>
        <taxon>Dendrothele</taxon>
    </lineage>
</organism>
<keyword evidence="2" id="KW-1185">Reference proteome</keyword>
<evidence type="ECO:0008006" key="3">
    <source>
        <dbReference type="Google" id="ProtNLM"/>
    </source>
</evidence>
<gene>
    <name evidence="1" type="ORF">K435DRAFT_156921</name>
</gene>
<dbReference type="EMBL" id="ML179222">
    <property type="protein sequence ID" value="THU94490.1"/>
    <property type="molecule type" value="Genomic_DNA"/>
</dbReference>
<reference evidence="1 2" key="1">
    <citation type="journal article" date="2019" name="Nat. Ecol. Evol.">
        <title>Megaphylogeny resolves global patterns of mushroom evolution.</title>
        <authorList>
            <person name="Varga T."/>
            <person name="Krizsan K."/>
            <person name="Foldi C."/>
            <person name="Dima B."/>
            <person name="Sanchez-Garcia M."/>
            <person name="Sanchez-Ramirez S."/>
            <person name="Szollosi G.J."/>
            <person name="Szarkandi J.G."/>
            <person name="Papp V."/>
            <person name="Albert L."/>
            <person name="Andreopoulos W."/>
            <person name="Angelini C."/>
            <person name="Antonin V."/>
            <person name="Barry K.W."/>
            <person name="Bougher N.L."/>
            <person name="Buchanan P."/>
            <person name="Buyck B."/>
            <person name="Bense V."/>
            <person name="Catcheside P."/>
            <person name="Chovatia M."/>
            <person name="Cooper J."/>
            <person name="Damon W."/>
            <person name="Desjardin D."/>
            <person name="Finy P."/>
            <person name="Geml J."/>
            <person name="Haridas S."/>
            <person name="Hughes K."/>
            <person name="Justo A."/>
            <person name="Karasinski D."/>
            <person name="Kautmanova I."/>
            <person name="Kiss B."/>
            <person name="Kocsube S."/>
            <person name="Kotiranta H."/>
            <person name="LaButti K.M."/>
            <person name="Lechner B.E."/>
            <person name="Liimatainen K."/>
            <person name="Lipzen A."/>
            <person name="Lukacs Z."/>
            <person name="Mihaltcheva S."/>
            <person name="Morgado L.N."/>
            <person name="Niskanen T."/>
            <person name="Noordeloos M.E."/>
            <person name="Ohm R.A."/>
            <person name="Ortiz-Santana B."/>
            <person name="Ovrebo C."/>
            <person name="Racz N."/>
            <person name="Riley R."/>
            <person name="Savchenko A."/>
            <person name="Shiryaev A."/>
            <person name="Soop K."/>
            <person name="Spirin V."/>
            <person name="Szebenyi C."/>
            <person name="Tomsovsky M."/>
            <person name="Tulloss R.E."/>
            <person name="Uehling J."/>
            <person name="Grigoriev I.V."/>
            <person name="Vagvolgyi C."/>
            <person name="Papp T."/>
            <person name="Martin F.M."/>
            <person name="Miettinen O."/>
            <person name="Hibbett D.S."/>
            <person name="Nagy L.G."/>
        </authorList>
    </citation>
    <scope>NUCLEOTIDE SEQUENCE [LARGE SCALE GENOMIC DNA]</scope>
    <source>
        <strain evidence="1 2">CBS 962.96</strain>
    </source>
</reference>
<dbReference type="OrthoDB" id="3254408at2759"/>
<proteinExistence type="predicted"/>
<evidence type="ECO:0000313" key="1">
    <source>
        <dbReference type="EMBL" id="THU94490.1"/>
    </source>
</evidence>